<protein>
    <submittedName>
        <fullName evidence="1">Uncharacterized protein</fullName>
    </submittedName>
</protein>
<proteinExistence type="predicted"/>
<dbReference type="RefSeq" id="WP_107920262.1">
    <property type="nucleotide sequence ID" value="NZ_CP066701.1"/>
</dbReference>
<accession>A0AB37HJ62</accession>
<dbReference type="KEGG" id="hspo:JGZ69_18800"/>
<name>A0AB37HJ62_9BACI</name>
<sequence>MHTNKVLEIRCTNPNCKTWFPSPFTHGNLNGFNVNVFKGLKAQCLICGKMVSGTIKNVRIRTVSDNLRFDKTS</sequence>
<evidence type="ECO:0000313" key="1">
    <source>
        <dbReference type="EMBL" id="QQX24778.1"/>
    </source>
</evidence>
<reference evidence="1 2" key="1">
    <citation type="submission" date="2020-12" db="EMBL/GenBank/DDBJ databases">
        <title>Taxonomic evaluation of the Bacillus sporothermodurans group of bacteria based on whole genome sequences.</title>
        <authorList>
            <person name="Fiedler G."/>
            <person name="Herbstmann A.-D."/>
            <person name="Doll E."/>
            <person name="Wenning M."/>
            <person name="Brinks E."/>
            <person name="Kabisch J."/>
            <person name="Breitenwieser F."/>
            <person name="Lappann M."/>
            <person name="Boehnlein C."/>
            <person name="Franz C."/>
        </authorList>
    </citation>
    <scope>NUCLEOTIDE SEQUENCE [LARGE SCALE GENOMIC DNA]</scope>
    <source>
        <strain evidence="1 2">DSM 10599</strain>
    </source>
</reference>
<dbReference type="EMBL" id="CP066701">
    <property type="protein sequence ID" value="QQX24778.1"/>
    <property type="molecule type" value="Genomic_DNA"/>
</dbReference>
<evidence type="ECO:0000313" key="2">
    <source>
        <dbReference type="Proteomes" id="UP000595512"/>
    </source>
</evidence>
<gene>
    <name evidence="1" type="ORF">JGZ69_18800</name>
</gene>
<organism evidence="1 2">
    <name type="scientific">Heyndrickxia sporothermodurans</name>
    <dbReference type="NCBI Taxonomy" id="46224"/>
    <lineage>
        <taxon>Bacteria</taxon>
        <taxon>Bacillati</taxon>
        <taxon>Bacillota</taxon>
        <taxon>Bacilli</taxon>
        <taxon>Bacillales</taxon>
        <taxon>Bacillaceae</taxon>
        <taxon>Heyndrickxia</taxon>
    </lineage>
</organism>
<dbReference type="AlphaFoldDB" id="A0AB37HJ62"/>
<dbReference type="Proteomes" id="UP000595512">
    <property type="component" value="Chromosome"/>
</dbReference>